<feature type="compositionally biased region" description="Basic and acidic residues" evidence="11">
    <location>
        <begin position="672"/>
        <end position="698"/>
    </location>
</feature>
<organism evidence="14">
    <name type="scientific">Timspurckia oligopyrenoides</name>
    <dbReference type="NCBI Taxonomy" id="708627"/>
    <lineage>
        <taxon>Eukaryota</taxon>
        <taxon>Rhodophyta</taxon>
        <taxon>Bangiophyceae</taxon>
        <taxon>Porphyridiales</taxon>
        <taxon>Porphyridiaceae</taxon>
        <taxon>Timspurckia</taxon>
    </lineage>
</organism>
<protein>
    <recommendedName>
        <fullName evidence="13">Generative cell specific-1/HAP2 domain-containing protein</fullName>
    </recommendedName>
</protein>
<dbReference type="InterPro" id="IPR040326">
    <property type="entry name" value="HAP2/GCS1"/>
</dbReference>
<evidence type="ECO:0000256" key="9">
    <source>
        <dbReference type="ARBA" id="ARBA00023157"/>
    </source>
</evidence>
<evidence type="ECO:0000256" key="8">
    <source>
        <dbReference type="ARBA" id="ARBA00023136"/>
    </source>
</evidence>
<evidence type="ECO:0000256" key="4">
    <source>
        <dbReference type="ARBA" id="ARBA00022692"/>
    </source>
</evidence>
<comment type="similarity">
    <text evidence="2">Belongs to the HAP2/GCS1 family.</text>
</comment>
<keyword evidence="7" id="KW-0446">Lipid-binding</keyword>
<comment type="subcellular location">
    <subcellularLocation>
        <location evidence="1">Cell membrane</location>
        <topology evidence="1">Single-pass type I membrane protein</topology>
    </subcellularLocation>
</comment>
<reference evidence="14" key="1">
    <citation type="submission" date="2021-01" db="EMBL/GenBank/DDBJ databases">
        <authorList>
            <person name="Corre E."/>
            <person name="Pelletier E."/>
            <person name="Niang G."/>
            <person name="Scheremetjew M."/>
            <person name="Finn R."/>
            <person name="Kale V."/>
            <person name="Holt S."/>
            <person name="Cochrane G."/>
            <person name="Meng A."/>
            <person name="Brown T."/>
            <person name="Cohen L."/>
        </authorList>
    </citation>
    <scope>NUCLEOTIDE SEQUENCE</scope>
    <source>
        <strain evidence="14">CCMP3278</strain>
    </source>
</reference>
<evidence type="ECO:0000256" key="11">
    <source>
        <dbReference type="SAM" id="MobiDB-lite"/>
    </source>
</evidence>
<dbReference type="AlphaFoldDB" id="A0A6T6MS87"/>
<evidence type="ECO:0000256" key="7">
    <source>
        <dbReference type="ARBA" id="ARBA00023121"/>
    </source>
</evidence>
<feature type="transmembrane region" description="Helical" evidence="12">
    <location>
        <begin position="9"/>
        <end position="27"/>
    </location>
</feature>
<dbReference type="PANTHER" id="PTHR31764">
    <property type="entry name" value="PROTEIN HAPLESS 2"/>
    <property type="match status" value="1"/>
</dbReference>
<evidence type="ECO:0000256" key="2">
    <source>
        <dbReference type="ARBA" id="ARBA00010929"/>
    </source>
</evidence>
<evidence type="ECO:0000256" key="12">
    <source>
        <dbReference type="SAM" id="Phobius"/>
    </source>
</evidence>
<accession>A0A6T6MS87</accession>
<evidence type="ECO:0000313" key="15">
    <source>
        <dbReference type="EMBL" id="CAD8821822.1"/>
    </source>
</evidence>
<evidence type="ECO:0000256" key="10">
    <source>
        <dbReference type="ARBA" id="ARBA00023279"/>
    </source>
</evidence>
<evidence type="ECO:0000256" key="1">
    <source>
        <dbReference type="ARBA" id="ARBA00004251"/>
    </source>
</evidence>
<dbReference type="GO" id="GO:0007338">
    <property type="term" value="P:single fertilization"/>
    <property type="evidence" value="ECO:0007669"/>
    <property type="project" value="UniProtKB-KW"/>
</dbReference>
<dbReference type="GO" id="GO:0008289">
    <property type="term" value="F:lipid binding"/>
    <property type="evidence" value="ECO:0007669"/>
    <property type="project" value="UniProtKB-KW"/>
</dbReference>
<dbReference type="GO" id="GO:0005886">
    <property type="term" value="C:plasma membrane"/>
    <property type="evidence" value="ECO:0007669"/>
    <property type="project" value="UniProtKB-SubCell"/>
</dbReference>
<keyword evidence="4 12" id="KW-0812">Transmembrane</keyword>
<keyword evidence="10" id="KW-0278">Fertilization</keyword>
<evidence type="ECO:0000256" key="5">
    <source>
        <dbReference type="ARBA" id="ARBA00022729"/>
    </source>
</evidence>
<evidence type="ECO:0000259" key="13">
    <source>
        <dbReference type="Pfam" id="PF10699"/>
    </source>
</evidence>
<feature type="region of interest" description="Disordered" evidence="11">
    <location>
        <begin position="672"/>
        <end position="734"/>
    </location>
</feature>
<dbReference type="InterPro" id="IPR018928">
    <property type="entry name" value="HAP2/GCS1_dom"/>
</dbReference>
<feature type="domain" description="Generative cell specific-1/HAP2" evidence="13">
    <location>
        <begin position="61"/>
        <end position="615"/>
    </location>
</feature>
<dbReference type="Pfam" id="PF10699">
    <property type="entry name" value="HAP2-GCS1"/>
    <property type="match status" value="1"/>
</dbReference>
<keyword evidence="9" id="KW-1015">Disulfide bond</keyword>
<keyword evidence="8 12" id="KW-0472">Membrane</keyword>
<proteinExistence type="inferred from homology"/>
<evidence type="ECO:0000313" key="14">
    <source>
        <dbReference type="EMBL" id="CAD8821821.1"/>
    </source>
</evidence>
<dbReference type="PANTHER" id="PTHR31764:SF0">
    <property type="entry name" value="GENERATIVE CELL SPECIFIC-1_HAP2 DOMAIN-CONTAINING PROTEIN"/>
    <property type="match status" value="1"/>
</dbReference>
<sequence>MTKDCHTQYLIFFRLLCWFLVFFNGWMHCDGIVTGVGQLQQCLDNGIDSSVNSTSIDTDGACSMQYILSVAVQNGQSEDAGSITFGSLQAGIEDPEDSHIAYRFTKQTKIQISKSKIRLRYPLYYVRDVNNLPYEISKQSNSGGPFNWLYNPCRAGWNDDSASCGFFYDPPSSRDAEHRVWDSQGFCCECGLNDYLGIGSDVARAAKECSFFSVFGSSSDHSSHCLRFDPLWYSVFSIGAPDVLFDIQLNVSTCNLNRTAADNRITQSAQNETDNGTEALENCSWTAYELGPESPVAYSEENDVQMRLLGDYAAWQGTTELGNKYFLWPDTCDEFTEECIARISKNPESDEVGRWMLVDRHLITEDGSECNKIGVSHSAFRNQPNPCIQPKNACLFNQPQHLYEEDLELEMQGLAGNYFIRWFGELSLDDMFTENPKLYYETDRYQNSELLVSFPADYLFESISVSSGVISNATIYPFDAYSKNGNLNVSVINRGFRAAEFTVDVECIPDIAPILSKPVFIPAQDQTDITFGIQAESVLGKEHHCFVSLSDSIGRNVSSFSVNVTSFGLTIDRDTQGGEAAGPQESDGDLSLDSVATCVAECPSFFSLVCFMRFRCWKSLVYILLLIVGLLLALFLLVKFGIPMMRRKMKERKERKELEEIRKEEFRKQADIDRGNMKNDNVFKKETQTEHSRDRDGYFVDDPPMHYTSEQRDDPSNTNPSRYSMHASAPPQSF</sequence>
<dbReference type="EMBL" id="HBFP01008672">
    <property type="protein sequence ID" value="CAD8821822.1"/>
    <property type="molecule type" value="Transcribed_RNA"/>
</dbReference>
<name>A0A6T6MS87_9RHOD</name>
<feature type="transmembrane region" description="Helical" evidence="12">
    <location>
        <begin position="620"/>
        <end position="642"/>
    </location>
</feature>
<dbReference type="EMBL" id="HBFP01008671">
    <property type="protein sequence ID" value="CAD8821821.1"/>
    <property type="molecule type" value="Transcribed_RNA"/>
</dbReference>
<keyword evidence="3" id="KW-1003">Cell membrane</keyword>
<evidence type="ECO:0000256" key="6">
    <source>
        <dbReference type="ARBA" id="ARBA00022989"/>
    </source>
</evidence>
<keyword evidence="6 12" id="KW-1133">Transmembrane helix</keyword>
<keyword evidence="5" id="KW-0732">Signal</keyword>
<evidence type="ECO:0000256" key="3">
    <source>
        <dbReference type="ARBA" id="ARBA00022475"/>
    </source>
</evidence>
<gene>
    <name evidence="14" type="ORF">TOLI1172_LOCUS6217</name>
    <name evidence="15" type="ORF">TOLI1172_LOCUS6218</name>
</gene>